<dbReference type="SUPFAM" id="SSF143120">
    <property type="entry name" value="YefM-like"/>
    <property type="match status" value="1"/>
</dbReference>
<dbReference type="PANTHER" id="PTHR35377">
    <property type="entry name" value="ANTITOXIN VAPB49-RELATED-RELATED"/>
    <property type="match status" value="1"/>
</dbReference>
<dbReference type="KEGG" id="tos:Theos_2003"/>
<dbReference type="InterPro" id="IPR036165">
    <property type="entry name" value="YefM-like_sf"/>
</dbReference>
<dbReference type="InterPro" id="IPR051416">
    <property type="entry name" value="phD-YefM_TA_antitoxins"/>
</dbReference>
<dbReference type="OrthoDB" id="33091at2"/>
<dbReference type="EMBL" id="CP003249">
    <property type="protein sequence ID" value="AFV77004.1"/>
    <property type="molecule type" value="Genomic_DNA"/>
</dbReference>
<evidence type="ECO:0000313" key="2">
    <source>
        <dbReference type="EMBL" id="AFV77004.1"/>
    </source>
</evidence>
<accession>K7R7L3</accession>
<organism evidence="2 3">
    <name type="scientific">Thermus oshimai JL-2</name>
    <dbReference type="NCBI Taxonomy" id="751945"/>
    <lineage>
        <taxon>Bacteria</taxon>
        <taxon>Thermotogati</taxon>
        <taxon>Deinococcota</taxon>
        <taxon>Deinococci</taxon>
        <taxon>Thermales</taxon>
        <taxon>Thermaceae</taxon>
        <taxon>Thermus</taxon>
    </lineage>
</organism>
<dbReference type="RefSeq" id="WP_016330182.1">
    <property type="nucleotide sequence ID" value="NC_019386.1"/>
</dbReference>
<dbReference type="Proteomes" id="UP000000211">
    <property type="component" value="Chromosome"/>
</dbReference>
<dbReference type="PATRIC" id="fig|751945.3.peg.1952"/>
<protein>
    <submittedName>
        <fullName evidence="2">Antitoxin of toxin-antitoxin stability system</fullName>
    </submittedName>
</protein>
<dbReference type="HOGENOM" id="CLU_163140_3_1_0"/>
<name>K7R7L3_THEOS</name>
<dbReference type="STRING" id="751945.Theos_2003"/>
<keyword evidence="3" id="KW-1185">Reference proteome</keyword>
<dbReference type="eggNOG" id="COG4118">
    <property type="taxonomic scope" value="Bacteria"/>
</dbReference>
<gene>
    <name evidence="2" type="ORF">Theos_2003</name>
</gene>
<evidence type="ECO:0000256" key="1">
    <source>
        <dbReference type="ARBA" id="ARBA00009981"/>
    </source>
</evidence>
<evidence type="ECO:0000313" key="3">
    <source>
        <dbReference type="Proteomes" id="UP000000211"/>
    </source>
</evidence>
<proteinExistence type="inferred from homology"/>
<dbReference type="Gene3D" id="3.40.1620.10">
    <property type="entry name" value="YefM-like domain"/>
    <property type="match status" value="1"/>
</dbReference>
<reference evidence="2 3" key="1">
    <citation type="journal article" date="2013" name="Genome Announc.">
        <title>Whole Genome Sequencing of Thermus oshimai JL-2 and Thermus thermophilus JL-18, Incomplete Denitrifiers from the United States Great Basin.</title>
        <authorList>
            <person name="Murugapiran S.K."/>
            <person name="Huntemann M."/>
            <person name="Wei C.L."/>
            <person name="Han J."/>
            <person name="Detter J.C."/>
            <person name="Han C.S."/>
            <person name="Erkkila T.H."/>
            <person name="Teshima H."/>
            <person name="Chen A."/>
            <person name="Kyrpides N."/>
            <person name="Mavrommatis K."/>
            <person name="Markowitz V."/>
            <person name="Szeto E."/>
            <person name="Ivanova N."/>
            <person name="Pagani I."/>
            <person name="Lam J."/>
            <person name="McDonald A.I."/>
            <person name="Dodsworth J.A."/>
            <person name="Pati A."/>
            <person name="Goodwin L."/>
            <person name="Peters L."/>
            <person name="Pitluck S."/>
            <person name="Woyke T."/>
            <person name="Hedlund B.P."/>
        </authorList>
    </citation>
    <scope>NUCLEOTIDE SEQUENCE</scope>
    <source>
        <strain evidence="2 3">JL-2</strain>
    </source>
</reference>
<dbReference type="AlphaFoldDB" id="K7R7L3"/>
<comment type="similarity">
    <text evidence="1">Belongs to the phD/YefM antitoxin family.</text>
</comment>
<dbReference type="PANTHER" id="PTHR35377:SF7">
    <property type="entry name" value="SSL1004 PROTEIN"/>
    <property type="match status" value="1"/>
</dbReference>
<sequence>MKKVTVHRAKTELSRLLRKVALGEEVVLMRGREPVALLVPYPKEGRKRLFGRYKGQIRIGEDFDAPLPEEMAEAFGL</sequence>